<organism evidence="2 3">
    <name type="scientific">Methylomonas lenta</name>
    <dbReference type="NCBI Taxonomy" id="980561"/>
    <lineage>
        <taxon>Bacteria</taxon>
        <taxon>Pseudomonadati</taxon>
        <taxon>Pseudomonadota</taxon>
        <taxon>Gammaproteobacteria</taxon>
        <taxon>Methylococcales</taxon>
        <taxon>Methylococcaceae</taxon>
        <taxon>Methylomonas</taxon>
    </lineage>
</organism>
<keyword evidence="3" id="KW-1185">Reference proteome</keyword>
<accession>A0A177NT77</accession>
<proteinExistence type="predicted"/>
<sequence length="212" mass="23317">MNKQNKEDSKLVDSQNVDKHVDKSRRSFTRTGVIAPIIMGFASRPAWATMDNCSFGQALSGNLSQHPATCDSDTPSTVSPGVYQGDGGGKKWEFYGVGSQRTVKFKSVFGSPLLQFKSGNTWDSNKNATLEYVIKLTGNSIKIGNSTTDANAKTNHYIAAYLNALSPNLIFPFTAAQIKADWGHWTLYSTLQDIQKGELTALQANQYINFYN</sequence>
<comment type="caution">
    <text evidence="2">The sequence shown here is derived from an EMBL/GenBank/DDBJ whole genome shotgun (WGS) entry which is preliminary data.</text>
</comment>
<feature type="compositionally biased region" description="Polar residues" evidence="1">
    <location>
        <begin position="64"/>
        <end position="79"/>
    </location>
</feature>
<dbReference type="OrthoDB" id="5574098at2"/>
<feature type="region of interest" description="Disordered" evidence="1">
    <location>
        <begin position="1"/>
        <end position="23"/>
    </location>
</feature>
<reference evidence="2 3" key="1">
    <citation type="submission" date="2016-03" db="EMBL/GenBank/DDBJ databases">
        <authorList>
            <person name="Ploux O."/>
        </authorList>
    </citation>
    <scope>NUCLEOTIDE SEQUENCE [LARGE SCALE GENOMIC DNA]</scope>
    <source>
        <strain evidence="2 3">R-45370</strain>
    </source>
</reference>
<evidence type="ECO:0000256" key="1">
    <source>
        <dbReference type="SAM" id="MobiDB-lite"/>
    </source>
</evidence>
<dbReference type="Proteomes" id="UP000078476">
    <property type="component" value="Unassembled WGS sequence"/>
</dbReference>
<dbReference type="RefSeq" id="WP_066977831.1">
    <property type="nucleotide sequence ID" value="NZ_LUUI01000044.1"/>
</dbReference>
<feature type="region of interest" description="Disordered" evidence="1">
    <location>
        <begin position="64"/>
        <end position="84"/>
    </location>
</feature>
<evidence type="ECO:0000313" key="3">
    <source>
        <dbReference type="Proteomes" id="UP000078476"/>
    </source>
</evidence>
<dbReference type="STRING" id="980561.A1359_03220"/>
<dbReference type="AlphaFoldDB" id="A0A177NT77"/>
<name>A0A177NT77_9GAMM</name>
<protein>
    <submittedName>
        <fullName evidence="2">Uncharacterized protein</fullName>
    </submittedName>
</protein>
<evidence type="ECO:0000313" key="2">
    <source>
        <dbReference type="EMBL" id="OAI20483.1"/>
    </source>
</evidence>
<gene>
    <name evidence="2" type="ORF">A1359_03220</name>
</gene>
<dbReference type="EMBL" id="LUUI01000044">
    <property type="protein sequence ID" value="OAI20483.1"/>
    <property type="molecule type" value="Genomic_DNA"/>
</dbReference>